<accession>A0A1X7RKN5</accession>
<evidence type="ECO:0008006" key="4">
    <source>
        <dbReference type="Google" id="ProtNLM"/>
    </source>
</evidence>
<proteinExistence type="predicted"/>
<dbReference type="Proteomes" id="UP000215127">
    <property type="component" value="Chromosome 2"/>
</dbReference>
<keyword evidence="1" id="KW-0732">Signal</keyword>
<keyword evidence="3" id="KW-1185">Reference proteome</keyword>
<name>A0A1X7RKN5_ZYMT9</name>
<feature type="signal peptide" evidence="1">
    <location>
        <begin position="1"/>
        <end position="22"/>
    </location>
</feature>
<dbReference type="Gene3D" id="3.90.1300.10">
    <property type="entry name" value="Amidase signature (AS) domain"/>
    <property type="match status" value="1"/>
</dbReference>
<feature type="chain" id="PRO_5012643302" description="LysM domain-containing protein" evidence="1">
    <location>
        <begin position="23"/>
        <end position="106"/>
    </location>
</feature>
<organism evidence="2 3">
    <name type="scientific">Zymoseptoria tritici (strain ST99CH_3D7)</name>
    <dbReference type="NCBI Taxonomy" id="1276538"/>
    <lineage>
        <taxon>Eukaryota</taxon>
        <taxon>Fungi</taxon>
        <taxon>Dikarya</taxon>
        <taxon>Ascomycota</taxon>
        <taxon>Pezizomycotina</taxon>
        <taxon>Dothideomycetes</taxon>
        <taxon>Dothideomycetidae</taxon>
        <taxon>Mycosphaerellales</taxon>
        <taxon>Mycosphaerellaceae</taxon>
        <taxon>Zymoseptoria</taxon>
    </lineage>
</organism>
<dbReference type="InterPro" id="IPR036928">
    <property type="entry name" value="AS_sf"/>
</dbReference>
<evidence type="ECO:0000256" key="1">
    <source>
        <dbReference type="SAM" id="SignalP"/>
    </source>
</evidence>
<protein>
    <recommendedName>
        <fullName evidence="4">LysM domain-containing protein</fullName>
    </recommendedName>
</protein>
<gene>
    <name evidence="2" type="ORF">ZT3D7_G3128</name>
</gene>
<sequence>MRLNSMPLCLATAIMYSFQCFGDNSNDTPCGTYTSDLFPMALCQGKKIEEASIDQLQSYLSNGDITSQQLAICYIQRIWQTDDYINAVLELNPDFLEIAAALDAER</sequence>
<dbReference type="AlphaFoldDB" id="A0A1X7RKN5"/>
<dbReference type="PANTHER" id="PTHR42678">
    <property type="entry name" value="AMIDASE"/>
    <property type="match status" value="1"/>
</dbReference>
<dbReference type="PANTHER" id="PTHR42678:SF37">
    <property type="entry name" value="AMIDASE C869.01-RELATED"/>
    <property type="match status" value="1"/>
</dbReference>
<reference evidence="2 3" key="1">
    <citation type="submission" date="2016-06" db="EMBL/GenBank/DDBJ databases">
        <authorList>
            <person name="Kjaerup R.B."/>
            <person name="Dalgaard T.S."/>
            <person name="Juul-Madsen H.R."/>
        </authorList>
    </citation>
    <scope>NUCLEOTIDE SEQUENCE [LARGE SCALE GENOMIC DNA]</scope>
</reference>
<dbReference type="EMBL" id="LT853693">
    <property type="protein sequence ID" value="SMQ47979.1"/>
    <property type="molecule type" value="Genomic_DNA"/>
</dbReference>
<dbReference type="STRING" id="1276538.A0A1X7RKN5"/>
<evidence type="ECO:0000313" key="3">
    <source>
        <dbReference type="Proteomes" id="UP000215127"/>
    </source>
</evidence>
<dbReference type="SUPFAM" id="SSF75304">
    <property type="entry name" value="Amidase signature (AS) enzymes"/>
    <property type="match status" value="1"/>
</dbReference>
<evidence type="ECO:0000313" key="2">
    <source>
        <dbReference type="EMBL" id="SMQ47979.1"/>
    </source>
</evidence>